<comment type="caution">
    <text evidence="1">The sequence shown here is derived from an EMBL/GenBank/DDBJ whole genome shotgun (WGS) entry which is preliminary data.</text>
</comment>
<evidence type="ECO:0000313" key="1">
    <source>
        <dbReference type="EMBL" id="KAL3860636.1"/>
    </source>
</evidence>
<dbReference type="AlphaFoldDB" id="A0ABD3VHL6"/>
<accession>A0ABD3VHL6</accession>
<sequence length="167" mass="19311">MDVPDYFEEVSVRLMKLLDKSVYGDKAWWKRIERWIQFDRLHNKTLTCYEQHIRNRVFGSQAEATEMEIKSDIDLILFEDTITVLKDLQSCVPGSNTLLMITDSTTPPGYVKLQGVYNNAPIPVYNQQADELMLDAYGRYVLYNGHEGVKLEDADTHHGPANTNYFN</sequence>
<evidence type="ECO:0000313" key="2">
    <source>
        <dbReference type="Proteomes" id="UP001634394"/>
    </source>
</evidence>
<dbReference type="Proteomes" id="UP001634394">
    <property type="component" value="Unassembled WGS sequence"/>
</dbReference>
<proteinExistence type="predicted"/>
<protein>
    <submittedName>
        <fullName evidence="1">Uncharacterized protein</fullName>
    </submittedName>
</protein>
<dbReference type="EMBL" id="JBJQND010000012">
    <property type="protein sequence ID" value="KAL3860636.1"/>
    <property type="molecule type" value="Genomic_DNA"/>
</dbReference>
<name>A0ABD3VHL6_SINWO</name>
<keyword evidence="2" id="KW-1185">Reference proteome</keyword>
<gene>
    <name evidence="1" type="ORF">ACJMK2_010732</name>
</gene>
<reference evidence="1 2" key="1">
    <citation type="submission" date="2024-11" db="EMBL/GenBank/DDBJ databases">
        <title>Chromosome-level genome assembly of the freshwater bivalve Anodonta woodiana.</title>
        <authorList>
            <person name="Chen X."/>
        </authorList>
    </citation>
    <scope>NUCLEOTIDE SEQUENCE [LARGE SCALE GENOMIC DNA]</scope>
    <source>
        <strain evidence="1">MN2024</strain>
        <tissue evidence="1">Gills</tissue>
    </source>
</reference>
<organism evidence="1 2">
    <name type="scientific">Sinanodonta woodiana</name>
    <name type="common">Chinese pond mussel</name>
    <name type="synonym">Anodonta woodiana</name>
    <dbReference type="NCBI Taxonomy" id="1069815"/>
    <lineage>
        <taxon>Eukaryota</taxon>
        <taxon>Metazoa</taxon>
        <taxon>Spiralia</taxon>
        <taxon>Lophotrochozoa</taxon>
        <taxon>Mollusca</taxon>
        <taxon>Bivalvia</taxon>
        <taxon>Autobranchia</taxon>
        <taxon>Heteroconchia</taxon>
        <taxon>Palaeoheterodonta</taxon>
        <taxon>Unionida</taxon>
        <taxon>Unionoidea</taxon>
        <taxon>Unionidae</taxon>
        <taxon>Unioninae</taxon>
        <taxon>Sinanodonta</taxon>
    </lineage>
</organism>